<dbReference type="Proteomes" id="UP000729402">
    <property type="component" value="Unassembled WGS sequence"/>
</dbReference>
<evidence type="ECO:0000313" key="2">
    <source>
        <dbReference type="EMBL" id="KAG8046038.1"/>
    </source>
</evidence>
<sequence>MQSAAASAVSPPEPGRASGSGASARMAARSTAAAIGASDGSVDQTAGDEFGAERISRRGLEIRLHQWHVEREDGCTLAGAVGDREE</sequence>
<comment type="caution">
    <text evidence="2">The sequence shown here is derived from an EMBL/GenBank/DDBJ whole genome shotgun (WGS) entry which is preliminary data.</text>
</comment>
<proteinExistence type="predicted"/>
<accession>A0A8J5VFP5</accession>
<keyword evidence="3" id="KW-1185">Reference proteome</keyword>
<evidence type="ECO:0000313" key="3">
    <source>
        <dbReference type="Proteomes" id="UP000729402"/>
    </source>
</evidence>
<protein>
    <submittedName>
        <fullName evidence="2">Uncharacterized protein</fullName>
    </submittedName>
</protein>
<dbReference type="EMBL" id="JAAALK010000290">
    <property type="protein sequence ID" value="KAG8046038.1"/>
    <property type="molecule type" value="Genomic_DNA"/>
</dbReference>
<reference evidence="2" key="2">
    <citation type="submission" date="2021-02" db="EMBL/GenBank/DDBJ databases">
        <authorList>
            <person name="Kimball J.A."/>
            <person name="Haas M.W."/>
            <person name="Macchietto M."/>
            <person name="Kono T."/>
            <person name="Duquette J."/>
            <person name="Shao M."/>
        </authorList>
    </citation>
    <scope>NUCLEOTIDE SEQUENCE</scope>
    <source>
        <tissue evidence="2">Fresh leaf tissue</tissue>
    </source>
</reference>
<gene>
    <name evidence="2" type="ORF">GUJ93_ZPchr0008g11775</name>
</gene>
<name>A0A8J5VFP5_ZIZPA</name>
<reference evidence="2" key="1">
    <citation type="journal article" date="2021" name="bioRxiv">
        <title>Whole Genome Assembly and Annotation of Northern Wild Rice, Zizania palustris L., Supports a Whole Genome Duplication in the Zizania Genus.</title>
        <authorList>
            <person name="Haas M."/>
            <person name="Kono T."/>
            <person name="Macchietto M."/>
            <person name="Millas R."/>
            <person name="McGilp L."/>
            <person name="Shao M."/>
            <person name="Duquette J."/>
            <person name="Hirsch C.N."/>
            <person name="Kimball J."/>
        </authorList>
    </citation>
    <scope>NUCLEOTIDE SEQUENCE</scope>
    <source>
        <tissue evidence="2">Fresh leaf tissue</tissue>
    </source>
</reference>
<evidence type="ECO:0000256" key="1">
    <source>
        <dbReference type="SAM" id="MobiDB-lite"/>
    </source>
</evidence>
<feature type="region of interest" description="Disordered" evidence="1">
    <location>
        <begin position="1"/>
        <end position="50"/>
    </location>
</feature>
<feature type="compositionally biased region" description="Low complexity" evidence="1">
    <location>
        <begin position="1"/>
        <end position="38"/>
    </location>
</feature>
<dbReference type="AlphaFoldDB" id="A0A8J5VFP5"/>
<organism evidence="2 3">
    <name type="scientific">Zizania palustris</name>
    <name type="common">Northern wild rice</name>
    <dbReference type="NCBI Taxonomy" id="103762"/>
    <lineage>
        <taxon>Eukaryota</taxon>
        <taxon>Viridiplantae</taxon>
        <taxon>Streptophyta</taxon>
        <taxon>Embryophyta</taxon>
        <taxon>Tracheophyta</taxon>
        <taxon>Spermatophyta</taxon>
        <taxon>Magnoliopsida</taxon>
        <taxon>Liliopsida</taxon>
        <taxon>Poales</taxon>
        <taxon>Poaceae</taxon>
        <taxon>BOP clade</taxon>
        <taxon>Oryzoideae</taxon>
        <taxon>Oryzeae</taxon>
        <taxon>Zizaniinae</taxon>
        <taxon>Zizania</taxon>
    </lineage>
</organism>